<keyword evidence="2" id="KW-1185">Reference proteome</keyword>
<sequence>MRGSRELHYFPDSQTVAFRLGLLSCCALDLRDWQRLETLGESATWTVGRSGGRPVPMVDLPGHRPAIVARLLLGAGRWQQVRYRNGDAFDLRRGNLILFDRSTGRAA</sequence>
<comment type="caution">
    <text evidence="1">The sequence shown here is derived from an EMBL/GenBank/DDBJ whole genome shotgun (WGS) entry which is preliminary data.</text>
</comment>
<name>A0ABV7H5C7_9BURK</name>
<organism evidence="1 2">
    <name type="scientific">Piscinibacterium candidicorallinum</name>
    <dbReference type="NCBI Taxonomy" id="1793872"/>
    <lineage>
        <taxon>Bacteria</taxon>
        <taxon>Pseudomonadati</taxon>
        <taxon>Pseudomonadota</taxon>
        <taxon>Betaproteobacteria</taxon>
        <taxon>Burkholderiales</taxon>
        <taxon>Piscinibacterium</taxon>
    </lineage>
</organism>
<dbReference type="Proteomes" id="UP001595556">
    <property type="component" value="Unassembled WGS sequence"/>
</dbReference>
<gene>
    <name evidence="1" type="ORF">ACFOEN_09990</name>
</gene>
<proteinExistence type="predicted"/>
<evidence type="ECO:0000313" key="1">
    <source>
        <dbReference type="EMBL" id="MFC3147973.1"/>
    </source>
</evidence>
<dbReference type="RefSeq" id="WP_377303506.1">
    <property type="nucleotide sequence ID" value="NZ_CP180191.1"/>
</dbReference>
<protein>
    <submittedName>
        <fullName evidence="1">Uncharacterized protein</fullName>
    </submittedName>
</protein>
<reference evidence="2" key="1">
    <citation type="journal article" date="2019" name="Int. J. Syst. Evol. Microbiol.">
        <title>The Global Catalogue of Microorganisms (GCM) 10K type strain sequencing project: providing services to taxonomists for standard genome sequencing and annotation.</title>
        <authorList>
            <consortium name="The Broad Institute Genomics Platform"/>
            <consortium name="The Broad Institute Genome Sequencing Center for Infectious Disease"/>
            <person name="Wu L."/>
            <person name="Ma J."/>
        </authorList>
    </citation>
    <scope>NUCLEOTIDE SEQUENCE [LARGE SCALE GENOMIC DNA]</scope>
    <source>
        <strain evidence="2">KCTC 52168</strain>
    </source>
</reference>
<accession>A0ABV7H5C7</accession>
<dbReference type="EMBL" id="JBHRTI010000004">
    <property type="protein sequence ID" value="MFC3147973.1"/>
    <property type="molecule type" value="Genomic_DNA"/>
</dbReference>
<evidence type="ECO:0000313" key="2">
    <source>
        <dbReference type="Proteomes" id="UP001595556"/>
    </source>
</evidence>